<gene>
    <name evidence="1" type="ordered locus">Slin_5042</name>
</gene>
<proteinExistence type="predicted"/>
<dbReference type="Proteomes" id="UP000002028">
    <property type="component" value="Chromosome"/>
</dbReference>
<organism evidence="1 2">
    <name type="scientific">Spirosoma linguale (strain ATCC 33905 / DSM 74 / LMG 10896 / Claus 1)</name>
    <dbReference type="NCBI Taxonomy" id="504472"/>
    <lineage>
        <taxon>Bacteria</taxon>
        <taxon>Pseudomonadati</taxon>
        <taxon>Bacteroidota</taxon>
        <taxon>Cytophagia</taxon>
        <taxon>Cytophagales</taxon>
        <taxon>Cytophagaceae</taxon>
        <taxon>Spirosoma</taxon>
    </lineage>
</organism>
<dbReference type="EMBL" id="CP001769">
    <property type="protein sequence ID" value="ADB41018.1"/>
    <property type="molecule type" value="Genomic_DNA"/>
</dbReference>
<dbReference type="HOGENOM" id="CLU_3173351_0_0_10"/>
<evidence type="ECO:0000313" key="2">
    <source>
        <dbReference type="Proteomes" id="UP000002028"/>
    </source>
</evidence>
<name>D2QD12_SPILD</name>
<reference evidence="1 2" key="1">
    <citation type="journal article" date="2010" name="Stand. Genomic Sci.">
        <title>Complete genome sequence of Spirosoma linguale type strain (1).</title>
        <authorList>
            <person name="Lail K."/>
            <person name="Sikorski J."/>
            <person name="Saunders E."/>
            <person name="Lapidus A."/>
            <person name="Glavina Del Rio T."/>
            <person name="Copeland A."/>
            <person name="Tice H."/>
            <person name="Cheng J.-F."/>
            <person name="Lucas S."/>
            <person name="Nolan M."/>
            <person name="Bruce D."/>
            <person name="Goodwin L."/>
            <person name="Pitluck S."/>
            <person name="Ivanova N."/>
            <person name="Mavromatis K."/>
            <person name="Ovchinnikova G."/>
            <person name="Pati A."/>
            <person name="Chen A."/>
            <person name="Palaniappan K."/>
            <person name="Land M."/>
            <person name="Hauser L."/>
            <person name="Chang Y.-J."/>
            <person name="Jeffries C.D."/>
            <person name="Chain P."/>
            <person name="Brettin T."/>
            <person name="Detter J.C."/>
            <person name="Schuetze A."/>
            <person name="Rohde M."/>
            <person name="Tindall B.J."/>
            <person name="Goeker M."/>
            <person name="Bristow J."/>
            <person name="Eisen J.A."/>
            <person name="Markowitz V."/>
            <person name="Hugenholtz P."/>
            <person name="Kyrpides N.C."/>
            <person name="Klenk H.-P."/>
            <person name="Chen F."/>
        </authorList>
    </citation>
    <scope>NUCLEOTIDE SEQUENCE [LARGE SCALE GENOMIC DNA]</scope>
    <source>
        <strain evidence="2">ATCC 33905 / DSM 74 / LMG 10896 / Claus 1</strain>
    </source>
</reference>
<dbReference type="KEGG" id="sli:Slin_5042"/>
<dbReference type="AlphaFoldDB" id="D2QD12"/>
<accession>D2QD12</accession>
<evidence type="ECO:0000313" key="1">
    <source>
        <dbReference type="EMBL" id="ADB41018.1"/>
    </source>
</evidence>
<keyword evidence="2" id="KW-1185">Reference proteome</keyword>
<sequence length="47" mass="5508">MSSVMTYWRSVTVGRGLGINGPRNCVDEENYYEKQIETHRLENVEFV</sequence>
<protein>
    <submittedName>
        <fullName evidence="1">Uncharacterized protein</fullName>
    </submittedName>
</protein>